<dbReference type="InParanoid" id="G4T6X1"/>
<feature type="compositionally biased region" description="Polar residues" evidence="1">
    <location>
        <begin position="70"/>
        <end position="94"/>
    </location>
</feature>
<dbReference type="HOGENOM" id="CLU_960148_0_0_1"/>
<feature type="compositionally biased region" description="Basic and acidic residues" evidence="1">
    <location>
        <begin position="221"/>
        <end position="233"/>
    </location>
</feature>
<organism evidence="2 3">
    <name type="scientific">Serendipita indica (strain DSM 11827)</name>
    <name type="common">Root endophyte fungus</name>
    <name type="synonym">Piriformospora indica</name>
    <dbReference type="NCBI Taxonomy" id="1109443"/>
    <lineage>
        <taxon>Eukaryota</taxon>
        <taxon>Fungi</taxon>
        <taxon>Dikarya</taxon>
        <taxon>Basidiomycota</taxon>
        <taxon>Agaricomycotina</taxon>
        <taxon>Agaricomycetes</taxon>
        <taxon>Sebacinales</taxon>
        <taxon>Serendipitaceae</taxon>
        <taxon>Serendipita</taxon>
    </lineage>
</organism>
<feature type="compositionally biased region" description="Polar residues" evidence="1">
    <location>
        <begin position="138"/>
        <end position="150"/>
    </location>
</feature>
<protein>
    <submittedName>
        <fullName evidence="2">Uncharacterized protein</fullName>
    </submittedName>
</protein>
<feature type="compositionally biased region" description="Polar residues" evidence="1">
    <location>
        <begin position="1"/>
        <end position="12"/>
    </location>
</feature>
<keyword evidence="3" id="KW-1185">Reference proteome</keyword>
<dbReference type="EMBL" id="CAFZ01000009">
    <property type="protein sequence ID" value="CCA67075.1"/>
    <property type="molecule type" value="Genomic_DNA"/>
</dbReference>
<gene>
    <name evidence="2" type="ORF">PIIN_00910</name>
</gene>
<proteinExistence type="predicted"/>
<name>G4T6X1_SERID</name>
<comment type="caution">
    <text evidence="2">The sequence shown here is derived from an EMBL/GenBank/DDBJ whole genome shotgun (WGS) entry which is preliminary data.</text>
</comment>
<sequence length="290" mass="31627">MNMFNSLPSSSDNHWKLGAHRKEHPLMVNESAFGRRPSESDMSTVYGGASIENGGDYSNLFDPEKRRSVGGSSLSRDPGRRQSQSTYTSDSRTPFQIPIAGASAVQEPVVAAKDAGSYREYPIRPKRASTKYDVTYPLTRQRTLSSNSVSARPDLGADTRPSLSTSVVGDGSPQTRIMHPFSSSTTFEDNTSQHSHPQVSKHPLMPIVTGEALASSSSHPRAAEMESPEHQLSERQQAASFYQEHATRHLSLPQGAQLMTSPVLPESPSVIGGLDRNDFSFARGQPSKLR</sequence>
<accession>G4T6X1</accession>
<dbReference type="Proteomes" id="UP000007148">
    <property type="component" value="Unassembled WGS sequence"/>
</dbReference>
<feature type="region of interest" description="Disordered" evidence="1">
    <location>
        <begin position="259"/>
        <end position="290"/>
    </location>
</feature>
<evidence type="ECO:0000256" key="1">
    <source>
        <dbReference type="SAM" id="MobiDB-lite"/>
    </source>
</evidence>
<dbReference type="AlphaFoldDB" id="G4T6X1"/>
<reference evidence="2 3" key="1">
    <citation type="journal article" date="2011" name="PLoS Pathog.">
        <title>Endophytic Life Strategies Decoded by Genome and Transcriptome Analyses of the Mutualistic Root Symbiont Piriformospora indica.</title>
        <authorList>
            <person name="Zuccaro A."/>
            <person name="Lahrmann U."/>
            <person name="Guldener U."/>
            <person name="Langen G."/>
            <person name="Pfiffi S."/>
            <person name="Biedenkopf D."/>
            <person name="Wong P."/>
            <person name="Samans B."/>
            <person name="Grimm C."/>
            <person name="Basiewicz M."/>
            <person name="Murat C."/>
            <person name="Martin F."/>
            <person name="Kogel K.H."/>
        </authorList>
    </citation>
    <scope>NUCLEOTIDE SEQUENCE [LARGE SCALE GENOMIC DNA]</scope>
    <source>
        <strain evidence="2 3">DSM 11827</strain>
    </source>
</reference>
<evidence type="ECO:0000313" key="3">
    <source>
        <dbReference type="Proteomes" id="UP000007148"/>
    </source>
</evidence>
<evidence type="ECO:0000313" key="2">
    <source>
        <dbReference type="EMBL" id="CCA67075.1"/>
    </source>
</evidence>
<feature type="compositionally biased region" description="Polar residues" evidence="1">
    <location>
        <begin position="161"/>
        <end position="198"/>
    </location>
</feature>
<feature type="region of interest" description="Disordered" evidence="1">
    <location>
        <begin position="1"/>
        <end position="95"/>
    </location>
</feature>
<feature type="region of interest" description="Disordered" evidence="1">
    <location>
        <begin position="113"/>
        <end position="238"/>
    </location>
</feature>